<feature type="compositionally biased region" description="Low complexity" evidence="5">
    <location>
        <begin position="410"/>
        <end position="419"/>
    </location>
</feature>
<evidence type="ECO:0000313" key="8">
    <source>
        <dbReference type="EMBL" id="GGF55263.1"/>
    </source>
</evidence>
<keyword evidence="2 6" id="KW-0812">Transmembrane</keyword>
<keyword evidence="9" id="KW-1185">Reference proteome</keyword>
<protein>
    <recommendedName>
        <fullName evidence="7">ABC-2 type transporter transmembrane domain-containing protein</fullName>
    </recommendedName>
</protein>
<keyword evidence="4 6" id="KW-0472">Membrane</keyword>
<comment type="caution">
    <text evidence="8">The sequence shown here is derived from an EMBL/GenBank/DDBJ whole genome shotgun (WGS) entry which is preliminary data.</text>
</comment>
<dbReference type="PANTHER" id="PTHR43077">
    <property type="entry name" value="TRANSPORT PERMEASE YVFS-RELATED"/>
    <property type="match status" value="1"/>
</dbReference>
<dbReference type="Pfam" id="PF12698">
    <property type="entry name" value="ABC2_membrane_3"/>
    <property type="match status" value="1"/>
</dbReference>
<organism evidence="8 9">
    <name type="scientific">Marmoricola endophyticus</name>
    <dbReference type="NCBI Taxonomy" id="2040280"/>
    <lineage>
        <taxon>Bacteria</taxon>
        <taxon>Bacillati</taxon>
        <taxon>Actinomycetota</taxon>
        <taxon>Actinomycetes</taxon>
        <taxon>Propionibacteriales</taxon>
        <taxon>Nocardioidaceae</taxon>
        <taxon>Marmoricola</taxon>
    </lineage>
</organism>
<comment type="subcellular location">
    <subcellularLocation>
        <location evidence="1">Membrane</location>
        <topology evidence="1">Multi-pass membrane protein</topology>
    </subcellularLocation>
</comment>
<feature type="transmembrane region" description="Helical" evidence="6">
    <location>
        <begin position="46"/>
        <end position="71"/>
    </location>
</feature>
<feature type="domain" description="ABC-2 type transporter transmembrane" evidence="7">
    <location>
        <begin position="52"/>
        <end position="353"/>
    </location>
</feature>
<evidence type="ECO:0000256" key="5">
    <source>
        <dbReference type="SAM" id="MobiDB-lite"/>
    </source>
</evidence>
<dbReference type="EMBL" id="BMKQ01000001">
    <property type="protein sequence ID" value="GGF55263.1"/>
    <property type="molecule type" value="Genomic_DNA"/>
</dbReference>
<evidence type="ECO:0000256" key="4">
    <source>
        <dbReference type="ARBA" id="ARBA00023136"/>
    </source>
</evidence>
<dbReference type="AlphaFoldDB" id="A0A917BQJ1"/>
<feature type="transmembrane region" description="Helical" evidence="6">
    <location>
        <begin position="248"/>
        <end position="266"/>
    </location>
</feature>
<dbReference type="Proteomes" id="UP000649179">
    <property type="component" value="Unassembled WGS sequence"/>
</dbReference>
<feature type="region of interest" description="Disordered" evidence="5">
    <location>
        <begin position="378"/>
        <end position="419"/>
    </location>
</feature>
<proteinExistence type="predicted"/>
<evidence type="ECO:0000256" key="6">
    <source>
        <dbReference type="SAM" id="Phobius"/>
    </source>
</evidence>
<evidence type="ECO:0000256" key="3">
    <source>
        <dbReference type="ARBA" id="ARBA00022989"/>
    </source>
</evidence>
<feature type="compositionally biased region" description="Low complexity" evidence="5">
    <location>
        <begin position="378"/>
        <end position="389"/>
    </location>
</feature>
<evidence type="ECO:0000313" key="9">
    <source>
        <dbReference type="Proteomes" id="UP000649179"/>
    </source>
</evidence>
<feature type="transmembrane region" description="Helical" evidence="6">
    <location>
        <begin position="189"/>
        <end position="208"/>
    </location>
</feature>
<feature type="region of interest" description="Disordered" evidence="5">
    <location>
        <begin position="1"/>
        <end position="31"/>
    </location>
</feature>
<dbReference type="GO" id="GO:0016020">
    <property type="term" value="C:membrane"/>
    <property type="evidence" value="ECO:0007669"/>
    <property type="project" value="UniProtKB-SubCell"/>
</dbReference>
<evidence type="ECO:0000259" key="7">
    <source>
        <dbReference type="Pfam" id="PF12698"/>
    </source>
</evidence>
<dbReference type="InterPro" id="IPR051328">
    <property type="entry name" value="T7SS_ABC-Transporter"/>
</dbReference>
<reference evidence="8" key="1">
    <citation type="journal article" date="2014" name="Int. J. Syst. Evol. Microbiol.">
        <title>Complete genome sequence of Corynebacterium casei LMG S-19264T (=DSM 44701T), isolated from a smear-ripened cheese.</title>
        <authorList>
            <consortium name="US DOE Joint Genome Institute (JGI-PGF)"/>
            <person name="Walter F."/>
            <person name="Albersmeier A."/>
            <person name="Kalinowski J."/>
            <person name="Ruckert C."/>
        </authorList>
    </citation>
    <scope>NUCLEOTIDE SEQUENCE</scope>
    <source>
        <strain evidence="8">CGMCC 1.16067</strain>
    </source>
</reference>
<reference evidence="8" key="2">
    <citation type="submission" date="2020-09" db="EMBL/GenBank/DDBJ databases">
        <authorList>
            <person name="Sun Q."/>
            <person name="Zhou Y."/>
        </authorList>
    </citation>
    <scope>NUCLEOTIDE SEQUENCE</scope>
    <source>
        <strain evidence="8">CGMCC 1.16067</strain>
    </source>
</reference>
<sequence length="419" mass="43391">MTSTQHRAASGPAVTPRTDHGPHSHAEPRPTPWGRYRRWYSRLPPALQMIGLQMWLPLVFVVAFCLCYVYAFHSPAPKDLPVAVVGQPAAVGQLATGLESNSKGVLDVSTVVTASQARDAVASGDLVAAYAPAAGQGQKATLLVASGAQYQLEAVAAATFQPVAAAQGAELDVQDLAPLPSQDSYGTSLFYLVLVWTIGGYMVAMFVGMMGAALSHRTRAAIIVGSGLVTALLSSLLVDVVVGAVTGHFWAMLGVGWATTVAIGAVVNGLAYFFGRFVTGVALLIFVFLNIPSSTGAFPPELVPEPFAWLHHVSSAAGVLDVMRDIVYDVGPGAGTGFLVLLGYLVVGLVLSAVGKPYHEARQARRKAAGKPPTMMQAAQGAMAAAAAAAHEEDDSKEREDEVESGSGVGAASAVVAGD</sequence>
<dbReference type="InterPro" id="IPR013525">
    <property type="entry name" value="ABC2_TM"/>
</dbReference>
<evidence type="ECO:0000256" key="1">
    <source>
        <dbReference type="ARBA" id="ARBA00004141"/>
    </source>
</evidence>
<feature type="compositionally biased region" description="Basic and acidic residues" evidence="5">
    <location>
        <begin position="17"/>
        <end position="28"/>
    </location>
</feature>
<feature type="transmembrane region" description="Helical" evidence="6">
    <location>
        <begin position="338"/>
        <end position="358"/>
    </location>
</feature>
<dbReference type="RefSeq" id="WP_188780630.1">
    <property type="nucleotide sequence ID" value="NZ_BMKQ01000001.1"/>
</dbReference>
<feature type="transmembrane region" description="Helical" evidence="6">
    <location>
        <begin position="220"/>
        <end position="242"/>
    </location>
</feature>
<accession>A0A917BQJ1</accession>
<dbReference type="PANTHER" id="PTHR43077:SF10">
    <property type="entry name" value="TRANSPORT PERMEASE PROTEIN"/>
    <property type="match status" value="1"/>
</dbReference>
<gene>
    <name evidence="8" type="ORF">GCM10011519_31450</name>
</gene>
<feature type="compositionally biased region" description="Basic and acidic residues" evidence="5">
    <location>
        <begin position="390"/>
        <end position="400"/>
    </location>
</feature>
<evidence type="ECO:0000256" key="2">
    <source>
        <dbReference type="ARBA" id="ARBA00022692"/>
    </source>
</evidence>
<feature type="transmembrane region" description="Helical" evidence="6">
    <location>
        <begin position="273"/>
        <end position="291"/>
    </location>
</feature>
<keyword evidence="3 6" id="KW-1133">Transmembrane helix</keyword>
<name>A0A917BQJ1_9ACTN</name>